<comment type="similarity">
    <text evidence="1">Belongs to the Iojap/RsfS family.</text>
</comment>
<reference evidence="2" key="1">
    <citation type="submission" date="2018-06" db="EMBL/GenBank/DDBJ databases">
        <authorList>
            <person name="Zhirakovskaya E."/>
        </authorList>
    </citation>
    <scope>NUCLEOTIDE SEQUENCE</scope>
</reference>
<dbReference type="PANTHER" id="PTHR21043">
    <property type="entry name" value="IOJAP SUPERFAMILY ORTHOLOG"/>
    <property type="match status" value="1"/>
</dbReference>
<dbReference type="GO" id="GO:0017148">
    <property type="term" value="P:negative regulation of translation"/>
    <property type="evidence" value="ECO:0007669"/>
    <property type="project" value="TreeGrafter"/>
</dbReference>
<accession>A0A3B0VWD7</accession>
<dbReference type="InterPro" id="IPR004394">
    <property type="entry name" value="Iojap/RsfS/C7orf30"/>
</dbReference>
<protein>
    <recommendedName>
        <fullName evidence="3">Ribosomal silencing factor RsfA</fullName>
    </recommendedName>
</protein>
<evidence type="ECO:0000313" key="2">
    <source>
        <dbReference type="EMBL" id="VAW43432.1"/>
    </source>
</evidence>
<dbReference type="PANTHER" id="PTHR21043:SF0">
    <property type="entry name" value="MITOCHONDRIAL ASSEMBLY OF RIBOSOMAL LARGE SUBUNIT PROTEIN 1"/>
    <property type="match status" value="1"/>
</dbReference>
<dbReference type="GO" id="GO:0090071">
    <property type="term" value="P:negative regulation of ribosome biogenesis"/>
    <property type="evidence" value="ECO:0007669"/>
    <property type="project" value="TreeGrafter"/>
</dbReference>
<dbReference type="SUPFAM" id="SSF81301">
    <property type="entry name" value="Nucleotidyltransferase"/>
    <property type="match status" value="1"/>
</dbReference>
<evidence type="ECO:0008006" key="3">
    <source>
        <dbReference type="Google" id="ProtNLM"/>
    </source>
</evidence>
<dbReference type="EMBL" id="UOEU01001081">
    <property type="protein sequence ID" value="VAW43432.1"/>
    <property type="molecule type" value="Genomic_DNA"/>
</dbReference>
<dbReference type="GO" id="GO:0043023">
    <property type="term" value="F:ribosomal large subunit binding"/>
    <property type="evidence" value="ECO:0007669"/>
    <property type="project" value="TreeGrafter"/>
</dbReference>
<sequence length="101" mass="11345">MDKKGTDITLLDLREKAVFADYFLVCNGESDRQLRALANSIAQDAKQNAGTVANQVEGSAESGWVLVDFGDLLVHLFSPAKRQFYDLEELWEDAHIVMRMP</sequence>
<proteinExistence type="inferred from homology"/>
<dbReference type="InterPro" id="IPR043519">
    <property type="entry name" value="NT_sf"/>
</dbReference>
<dbReference type="AlphaFoldDB" id="A0A3B0VWD7"/>
<dbReference type="HAMAP" id="MF_01477">
    <property type="entry name" value="Iojap_RsfS"/>
    <property type="match status" value="1"/>
</dbReference>
<gene>
    <name evidence="2" type="ORF">MNBD_CHLOROFLEXI01-4147</name>
</gene>
<dbReference type="NCBIfam" id="TIGR00090">
    <property type="entry name" value="rsfS_iojap_ybeB"/>
    <property type="match status" value="1"/>
</dbReference>
<organism evidence="2">
    <name type="scientific">hydrothermal vent metagenome</name>
    <dbReference type="NCBI Taxonomy" id="652676"/>
    <lineage>
        <taxon>unclassified sequences</taxon>
        <taxon>metagenomes</taxon>
        <taxon>ecological metagenomes</taxon>
    </lineage>
</organism>
<evidence type="ECO:0000256" key="1">
    <source>
        <dbReference type="ARBA" id="ARBA00010574"/>
    </source>
</evidence>
<dbReference type="Pfam" id="PF02410">
    <property type="entry name" value="RsfS"/>
    <property type="match status" value="1"/>
</dbReference>
<dbReference type="Gene3D" id="3.30.460.10">
    <property type="entry name" value="Beta Polymerase, domain 2"/>
    <property type="match status" value="1"/>
</dbReference>
<name>A0A3B0VWD7_9ZZZZ</name>